<dbReference type="RefSeq" id="WP_150086263.1">
    <property type="nucleotide sequence ID" value="NZ_VWSF01000001.1"/>
</dbReference>
<protein>
    <recommendedName>
        <fullName evidence="3">LVIVD repeat-containing protein</fullName>
    </recommendedName>
</protein>
<evidence type="ECO:0000313" key="2">
    <source>
        <dbReference type="Proteomes" id="UP000323426"/>
    </source>
</evidence>
<proteinExistence type="predicted"/>
<dbReference type="SUPFAM" id="SSF75011">
    <property type="entry name" value="3-carboxy-cis,cis-mucoante lactonizing enzyme"/>
    <property type="match status" value="1"/>
</dbReference>
<dbReference type="InterPro" id="IPR013211">
    <property type="entry name" value="LVIVD"/>
</dbReference>
<dbReference type="AlphaFoldDB" id="A0A5M6DP55"/>
<evidence type="ECO:0000313" key="1">
    <source>
        <dbReference type="EMBL" id="KAA5549268.1"/>
    </source>
</evidence>
<sequence length="446" mass="48675">MESKLLPNQEPVFKTGHLHVITLILYLLAMLSLASCTDDCETTVTYTTQEPILLKRSDLVQAIKSEPAQSLHTTGKIYAKDRYVFVNELYKGIHVIDNSNPAAPKNIAFINIPGNVDMAIRGNILYADAGPDLITLDISNPAQATVKNYTLNLFPNYTFTGAASNPQASDLLTVGYTTRIVTESRPADCGSSGSGTGGGGVFMNDRSQFLNAASMNNSTGSTGVGGSMARFTITGDYLYAVNPSSIQVVDITQPASPVRGTNVPTSWNTETIFPYQDKLFLGTSSGMLIYDNSQPQQPKFISAISHFFGCDPVVVDGNFAYVTVRNGTECRTGNNINQLEIIDISTIQNPRRIKTYAMQNPHGLGIDRETLFLCEGDYGLKVFNAQNVLKIDENKLAHFKDIHAFDVIPLGNTLLAVGNDGLYQYDYSNPKQIKLLSKIPVTKNQQ</sequence>
<evidence type="ECO:0008006" key="3">
    <source>
        <dbReference type="Google" id="ProtNLM"/>
    </source>
</evidence>
<organism evidence="1 2">
    <name type="scientific">Adhaeribacter rhizoryzae</name>
    <dbReference type="NCBI Taxonomy" id="2607907"/>
    <lineage>
        <taxon>Bacteria</taxon>
        <taxon>Pseudomonadati</taxon>
        <taxon>Bacteroidota</taxon>
        <taxon>Cytophagia</taxon>
        <taxon>Cytophagales</taxon>
        <taxon>Hymenobacteraceae</taxon>
        <taxon>Adhaeribacter</taxon>
    </lineage>
</organism>
<accession>A0A5M6DP55</accession>
<dbReference type="EMBL" id="VWSF01000001">
    <property type="protein sequence ID" value="KAA5549268.1"/>
    <property type="molecule type" value="Genomic_DNA"/>
</dbReference>
<keyword evidence="2" id="KW-1185">Reference proteome</keyword>
<name>A0A5M6DP55_9BACT</name>
<reference evidence="1 2" key="1">
    <citation type="submission" date="2019-09" db="EMBL/GenBank/DDBJ databases">
        <title>Genome sequence and assembly of Adhaeribacter sp.</title>
        <authorList>
            <person name="Chhetri G."/>
        </authorList>
    </citation>
    <scope>NUCLEOTIDE SEQUENCE [LARGE SCALE GENOMIC DNA]</scope>
    <source>
        <strain evidence="1 2">DK36</strain>
    </source>
</reference>
<dbReference type="Proteomes" id="UP000323426">
    <property type="component" value="Unassembled WGS sequence"/>
</dbReference>
<comment type="caution">
    <text evidence="1">The sequence shown here is derived from an EMBL/GenBank/DDBJ whole genome shotgun (WGS) entry which is preliminary data.</text>
</comment>
<gene>
    <name evidence="1" type="ORF">F0145_01345</name>
</gene>
<dbReference type="Pfam" id="PF08309">
    <property type="entry name" value="LVIVD"/>
    <property type="match status" value="4"/>
</dbReference>